<dbReference type="GO" id="GO:0003677">
    <property type="term" value="F:DNA binding"/>
    <property type="evidence" value="ECO:0007669"/>
    <property type="project" value="UniProtKB-KW"/>
</dbReference>
<proteinExistence type="inferred from homology"/>
<dbReference type="GO" id="GO:0003887">
    <property type="term" value="F:DNA-directed DNA polymerase activity"/>
    <property type="evidence" value="ECO:0007669"/>
    <property type="project" value="UniProtKB-KW"/>
</dbReference>
<dbReference type="CDD" id="cd07521">
    <property type="entry name" value="HAD_FCP1-like"/>
    <property type="match status" value="1"/>
</dbReference>
<dbReference type="Pfam" id="PF03031">
    <property type="entry name" value="NIF"/>
    <property type="match status" value="1"/>
</dbReference>
<dbReference type="GO" id="GO:0045004">
    <property type="term" value="P:DNA replication proofreading"/>
    <property type="evidence" value="ECO:0007669"/>
    <property type="project" value="TreeGrafter"/>
</dbReference>
<name>A0A811RR35_9POAL</name>
<dbReference type="InterPro" id="IPR004274">
    <property type="entry name" value="FCP1_dom"/>
</dbReference>
<dbReference type="AlphaFoldDB" id="A0A811RR35"/>
<keyword evidence="1" id="KW-0539">Nucleus</keyword>
<comment type="cofactor">
    <cofactor evidence="1">
        <name>[4Fe-4S] cluster</name>
        <dbReference type="ChEBI" id="CHEBI:49883"/>
    </cofactor>
</comment>
<dbReference type="InterPro" id="IPR036412">
    <property type="entry name" value="HAD-like_sf"/>
</dbReference>
<protein>
    <recommendedName>
        <fullName evidence="1">DNA polymerase epsilon catalytic subunit</fullName>
        <ecNumber evidence="1">2.7.7.7</ecNumber>
    </recommendedName>
</protein>
<keyword evidence="1" id="KW-0479">Metal-binding</keyword>
<dbReference type="InterPro" id="IPR023214">
    <property type="entry name" value="HAD_sf"/>
</dbReference>
<keyword evidence="1" id="KW-0863">Zinc-finger</keyword>
<reference evidence="3" key="1">
    <citation type="submission" date="2020-10" db="EMBL/GenBank/DDBJ databases">
        <authorList>
            <person name="Han B."/>
            <person name="Lu T."/>
            <person name="Zhao Q."/>
            <person name="Huang X."/>
            <person name="Zhao Y."/>
        </authorList>
    </citation>
    <scope>NUCLEOTIDE SEQUENCE</scope>
</reference>
<dbReference type="PANTHER" id="PTHR10670">
    <property type="entry name" value="DNA POLYMERASE EPSILON CATALYTIC SUBUNIT A"/>
    <property type="match status" value="1"/>
</dbReference>
<dbReference type="GO" id="GO:0008310">
    <property type="term" value="F:single-stranded DNA 3'-5' DNA exonuclease activity"/>
    <property type="evidence" value="ECO:0007669"/>
    <property type="project" value="TreeGrafter"/>
</dbReference>
<accession>A0A811RR35</accession>
<dbReference type="GO" id="GO:0006272">
    <property type="term" value="P:leading strand elongation"/>
    <property type="evidence" value="ECO:0007669"/>
    <property type="project" value="TreeGrafter"/>
</dbReference>
<evidence type="ECO:0000256" key="1">
    <source>
        <dbReference type="RuleBase" id="RU365029"/>
    </source>
</evidence>
<dbReference type="GO" id="GO:0051539">
    <property type="term" value="F:4 iron, 4 sulfur cluster binding"/>
    <property type="evidence" value="ECO:0007669"/>
    <property type="project" value="UniProtKB-KW"/>
</dbReference>
<dbReference type="Proteomes" id="UP000604825">
    <property type="component" value="Unassembled WGS sequence"/>
</dbReference>
<dbReference type="SUPFAM" id="SSF56784">
    <property type="entry name" value="HAD-like"/>
    <property type="match status" value="1"/>
</dbReference>
<dbReference type="OrthoDB" id="10060449at2759"/>
<dbReference type="PROSITE" id="PS50969">
    <property type="entry name" value="FCP1"/>
    <property type="match status" value="1"/>
</dbReference>
<dbReference type="GO" id="GO:0006297">
    <property type="term" value="P:nucleotide-excision repair, DNA gap filling"/>
    <property type="evidence" value="ECO:0007669"/>
    <property type="project" value="TreeGrafter"/>
</dbReference>
<evidence type="ECO:0000259" key="2">
    <source>
        <dbReference type="PROSITE" id="PS50969"/>
    </source>
</evidence>
<keyword evidence="1" id="KW-0808">Transferase</keyword>
<evidence type="ECO:0000313" key="4">
    <source>
        <dbReference type="Proteomes" id="UP000604825"/>
    </source>
</evidence>
<comment type="function">
    <text evidence="1">DNA polymerase II participates in chromosomal DNA replication.</text>
</comment>
<dbReference type="EMBL" id="CAJGYO010000016">
    <property type="protein sequence ID" value="CAD6272246.1"/>
    <property type="molecule type" value="Genomic_DNA"/>
</dbReference>
<dbReference type="PANTHER" id="PTHR10670:SF0">
    <property type="entry name" value="DNA POLYMERASE EPSILON CATALYTIC SUBUNIT A"/>
    <property type="match status" value="1"/>
</dbReference>
<comment type="catalytic activity">
    <reaction evidence="1">
        <text>DNA(n) + a 2'-deoxyribonucleoside 5'-triphosphate = DNA(n+1) + diphosphate</text>
        <dbReference type="Rhea" id="RHEA:22508"/>
        <dbReference type="Rhea" id="RHEA-COMP:17339"/>
        <dbReference type="Rhea" id="RHEA-COMP:17340"/>
        <dbReference type="ChEBI" id="CHEBI:33019"/>
        <dbReference type="ChEBI" id="CHEBI:61560"/>
        <dbReference type="ChEBI" id="CHEBI:173112"/>
        <dbReference type="EC" id="2.7.7.7"/>
    </reaction>
</comment>
<keyword evidence="1" id="KW-0411">Iron-sulfur</keyword>
<dbReference type="SMART" id="SM00577">
    <property type="entry name" value="CPDc"/>
    <property type="match status" value="1"/>
</dbReference>
<comment type="similarity">
    <text evidence="1">Belongs to the DNA polymerase type-B family.</text>
</comment>
<keyword evidence="1" id="KW-0862">Zinc</keyword>
<comment type="subcellular location">
    <subcellularLocation>
        <location evidence="1">Nucleus</location>
    </subcellularLocation>
</comment>
<keyword evidence="4" id="KW-1185">Reference proteome</keyword>
<dbReference type="InterPro" id="IPR029703">
    <property type="entry name" value="POL2"/>
</dbReference>
<keyword evidence="1" id="KW-0239">DNA-directed DNA polymerase</keyword>
<dbReference type="GO" id="GO:0006287">
    <property type="term" value="P:base-excision repair, gap-filling"/>
    <property type="evidence" value="ECO:0007669"/>
    <property type="project" value="TreeGrafter"/>
</dbReference>
<comment type="caution">
    <text evidence="3">The sequence shown here is derived from an EMBL/GenBank/DDBJ whole genome shotgun (WGS) entry which is preliminary data.</text>
</comment>
<gene>
    <name evidence="3" type="ORF">NCGR_LOCUS55521</name>
</gene>
<dbReference type="GO" id="GO:0008270">
    <property type="term" value="F:zinc ion binding"/>
    <property type="evidence" value="ECO:0007669"/>
    <property type="project" value="UniProtKB-KW"/>
</dbReference>
<dbReference type="EC" id="2.7.7.7" evidence="1"/>
<sequence length="150" mass="17658">MDPRPTSECSIEFEVDGPYKAMILPASIEEGILIKKRYAVFNEDGTLAEGFEIKRRGELKLIKVFQRERGWRTFKRPGVDAFLEQLGRFYEIVVYSDQLSMYVDPVVDRLDPKGNIRHRLSRVATKYENGKHYRASRTNPQFMHYPIWQL</sequence>
<dbReference type="GO" id="GO:0000278">
    <property type="term" value="P:mitotic cell cycle"/>
    <property type="evidence" value="ECO:0007669"/>
    <property type="project" value="TreeGrafter"/>
</dbReference>
<dbReference type="GO" id="GO:0008622">
    <property type="term" value="C:epsilon DNA polymerase complex"/>
    <property type="evidence" value="ECO:0007669"/>
    <property type="project" value="InterPro"/>
</dbReference>
<organism evidence="3 4">
    <name type="scientific">Miscanthus lutarioriparius</name>
    <dbReference type="NCBI Taxonomy" id="422564"/>
    <lineage>
        <taxon>Eukaryota</taxon>
        <taxon>Viridiplantae</taxon>
        <taxon>Streptophyta</taxon>
        <taxon>Embryophyta</taxon>
        <taxon>Tracheophyta</taxon>
        <taxon>Spermatophyta</taxon>
        <taxon>Magnoliopsida</taxon>
        <taxon>Liliopsida</taxon>
        <taxon>Poales</taxon>
        <taxon>Poaceae</taxon>
        <taxon>PACMAD clade</taxon>
        <taxon>Panicoideae</taxon>
        <taxon>Andropogonodae</taxon>
        <taxon>Andropogoneae</taxon>
        <taxon>Saccharinae</taxon>
        <taxon>Miscanthus</taxon>
    </lineage>
</organism>
<keyword evidence="1" id="KW-0235">DNA replication</keyword>
<keyword evidence="1" id="KW-0548">Nucleotidyltransferase</keyword>
<keyword evidence="1" id="KW-0238">DNA-binding</keyword>
<evidence type="ECO:0000313" key="3">
    <source>
        <dbReference type="EMBL" id="CAD6272246.1"/>
    </source>
</evidence>
<keyword evidence="1" id="KW-0004">4Fe-4S</keyword>
<dbReference type="Gene3D" id="3.40.50.1000">
    <property type="entry name" value="HAD superfamily/HAD-like"/>
    <property type="match status" value="1"/>
</dbReference>
<feature type="domain" description="FCP1 homology" evidence="2">
    <location>
        <begin position="32"/>
        <end position="150"/>
    </location>
</feature>
<keyword evidence="1" id="KW-0408">Iron</keyword>